<dbReference type="PROSITE" id="PS50240">
    <property type="entry name" value="TRYPSIN_DOM"/>
    <property type="match status" value="1"/>
</dbReference>
<accession>A0A6P7I7L0</accession>
<gene>
    <name evidence="9" type="primary">LOC114434125</name>
</gene>
<dbReference type="InterPro" id="IPR018114">
    <property type="entry name" value="TRYPSIN_HIS"/>
</dbReference>
<reference evidence="9" key="1">
    <citation type="submission" date="2025-08" db="UniProtKB">
        <authorList>
            <consortium name="RefSeq"/>
        </authorList>
    </citation>
    <scope>IDENTIFICATION</scope>
</reference>
<dbReference type="GO" id="GO:0004252">
    <property type="term" value="F:serine-type endopeptidase activity"/>
    <property type="evidence" value="ECO:0007669"/>
    <property type="project" value="UniProtKB-EC"/>
</dbReference>
<dbReference type="RefSeq" id="XP_028258887.1">
    <property type="nucleotide sequence ID" value="XM_028403086.1"/>
</dbReference>
<keyword evidence="2" id="KW-0865">Zymogen</keyword>
<keyword evidence="3" id="KW-1015">Disulfide bond</keyword>
<dbReference type="GO" id="GO:0005576">
    <property type="term" value="C:extracellular region"/>
    <property type="evidence" value="ECO:0007669"/>
    <property type="project" value="UniProtKB-SubCell"/>
</dbReference>
<sequence>MMPALQNLMFFYVLTCLRQNALGSEIINGKDVPAKLMLYMASVQHNNRHRCGGFLVSEDFVVTAAHCDHGDALSVVLGTHNLKNVDDSTMRYSVTKCKHPDYKKPATGNDIMLLKLSKKVQLNNRVQPIQLPNSAIKDKAKCRVAGWGFTKTRGTTVSVLKKVDLTKIKDFVMGILVAHWCAAEPQLASCLLTTETTATTQTYPTSTQTCQNTWSGSKISPDRDIVKCCICNYFCVCSPCKIKLYFQFYPFLFLDMIICIRVYLT</sequence>
<organism evidence="8 9">
    <name type="scientific">Parambassis ranga</name>
    <name type="common">Indian glassy fish</name>
    <dbReference type="NCBI Taxonomy" id="210632"/>
    <lineage>
        <taxon>Eukaryota</taxon>
        <taxon>Metazoa</taxon>
        <taxon>Chordata</taxon>
        <taxon>Craniata</taxon>
        <taxon>Vertebrata</taxon>
        <taxon>Euteleostomi</taxon>
        <taxon>Actinopterygii</taxon>
        <taxon>Neopterygii</taxon>
        <taxon>Teleostei</taxon>
        <taxon>Neoteleostei</taxon>
        <taxon>Acanthomorphata</taxon>
        <taxon>Ovalentaria</taxon>
        <taxon>Ambassidae</taxon>
        <taxon>Parambassis</taxon>
    </lineage>
</organism>
<dbReference type="Gene3D" id="2.40.10.10">
    <property type="entry name" value="Trypsin-like serine proteases"/>
    <property type="match status" value="1"/>
</dbReference>
<dbReference type="EC" id="3.4.21.4" evidence="5"/>
<dbReference type="GO" id="GO:0006508">
    <property type="term" value="P:proteolysis"/>
    <property type="evidence" value="ECO:0007669"/>
    <property type="project" value="InterPro"/>
</dbReference>
<evidence type="ECO:0000256" key="3">
    <source>
        <dbReference type="ARBA" id="ARBA00023157"/>
    </source>
</evidence>
<feature type="chain" id="PRO_5027624996" description="trypsin" evidence="6">
    <location>
        <begin position="24"/>
        <end position="265"/>
    </location>
</feature>
<dbReference type="SUPFAM" id="SSF50494">
    <property type="entry name" value="Trypsin-like serine proteases"/>
    <property type="match status" value="1"/>
</dbReference>
<dbReference type="GeneID" id="114434125"/>
<comment type="subcellular location">
    <subcellularLocation>
        <location evidence="1">Secreted</location>
        <location evidence="1">Extracellular space</location>
    </subcellularLocation>
</comment>
<feature type="domain" description="Peptidase S1" evidence="7">
    <location>
        <begin position="26"/>
        <end position="265"/>
    </location>
</feature>
<feature type="signal peptide" evidence="6">
    <location>
        <begin position="1"/>
        <end position="23"/>
    </location>
</feature>
<dbReference type="SMART" id="SM00020">
    <property type="entry name" value="Tryp_SPc"/>
    <property type="match status" value="1"/>
</dbReference>
<keyword evidence="8" id="KW-1185">Reference proteome</keyword>
<evidence type="ECO:0000313" key="8">
    <source>
        <dbReference type="Proteomes" id="UP000515145"/>
    </source>
</evidence>
<dbReference type="InterPro" id="IPR001314">
    <property type="entry name" value="Peptidase_S1A"/>
</dbReference>
<dbReference type="FunFam" id="2.40.10.10:FF:000005">
    <property type="entry name" value="Serine protease 37"/>
    <property type="match status" value="1"/>
</dbReference>
<comment type="catalytic activity">
    <reaction evidence="4">
        <text>Preferential cleavage: Arg-|-Xaa, Lys-|-Xaa.</text>
        <dbReference type="EC" id="3.4.21.4"/>
    </reaction>
</comment>
<dbReference type="OrthoDB" id="5565075at2759"/>
<evidence type="ECO:0000256" key="6">
    <source>
        <dbReference type="SAM" id="SignalP"/>
    </source>
</evidence>
<dbReference type="Proteomes" id="UP000515145">
    <property type="component" value="Chromosome 4"/>
</dbReference>
<evidence type="ECO:0000259" key="7">
    <source>
        <dbReference type="PROSITE" id="PS50240"/>
    </source>
</evidence>
<evidence type="ECO:0000313" key="9">
    <source>
        <dbReference type="RefSeq" id="XP_028258887.1"/>
    </source>
</evidence>
<dbReference type="InterPro" id="IPR043504">
    <property type="entry name" value="Peptidase_S1_PA_chymotrypsin"/>
</dbReference>
<dbReference type="PANTHER" id="PTHR24271">
    <property type="entry name" value="KALLIKREIN-RELATED"/>
    <property type="match status" value="1"/>
</dbReference>
<dbReference type="PROSITE" id="PS00134">
    <property type="entry name" value="TRYPSIN_HIS"/>
    <property type="match status" value="1"/>
</dbReference>
<proteinExistence type="predicted"/>
<evidence type="ECO:0000256" key="4">
    <source>
        <dbReference type="ARBA" id="ARBA00036320"/>
    </source>
</evidence>
<dbReference type="InterPro" id="IPR009003">
    <property type="entry name" value="Peptidase_S1_PA"/>
</dbReference>
<dbReference type="PRINTS" id="PR00722">
    <property type="entry name" value="CHYMOTRYPSIN"/>
</dbReference>
<name>A0A6P7I7L0_9TELE</name>
<dbReference type="InParanoid" id="A0A6P7I7L0"/>
<evidence type="ECO:0000256" key="2">
    <source>
        <dbReference type="ARBA" id="ARBA00023145"/>
    </source>
</evidence>
<dbReference type="PANTHER" id="PTHR24271:SF87">
    <property type="entry name" value="ARGININE ESTERASE-LIKE-RELATED"/>
    <property type="match status" value="1"/>
</dbReference>
<dbReference type="InterPro" id="IPR001254">
    <property type="entry name" value="Trypsin_dom"/>
</dbReference>
<dbReference type="Pfam" id="PF00089">
    <property type="entry name" value="Trypsin"/>
    <property type="match status" value="1"/>
</dbReference>
<evidence type="ECO:0000256" key="1">
    <source>
        <dbReference type="ARBA" id="ARBA00004239"/>
    </source>
</evidence>
<dbReference type="CDD" id="cd00190">
    <property type="entry name" value="Tryp_SPc"/>
    <property type="match status" value="1"/>
</dbReference>
<evidence type="ECO:0000256" key="5">
    <source>
        <dbReference type="ARBA" id="ARBA00038868"/>
    </source>
</evidence>
<dbReference type="AlphaFoldDB" id="A0A6P7I7L0"/>
<protein>
    <recommendedName>
        <fullName evidence="5">trypsin</fullName>
        <ecNumber evidence="5">3.4.21.4</ecNumber>
    </recommendedName>
</protein>
<keyword evidence="6" id="KW-0732">Signal</keyword>